<dbReference type="GO" id="GO:0016787">
    <property type="term" value="F:hydrolase activity"/>
    <property type="evidence" value="ECO:0007669"/>
    <property type="project" value="UniProtKB-KW"/>
</dbReference>
<feature type="domain" description="Alpha/beta hydrolase fold-3" evidence="2">
    <location>
        <begin position="110"/>
        <end position="275"/>
    </location>
</feature>
<gene>
    <name evidence="3" type="ORF">JI435_098050</name>
</gene>
<protein>
    <recommendedName>
        <fullName evidence="2">Alpha/beta hydrolase fold-3 domain-containing protein</fullName>
    </recommendedName>
</protein>
<evidence type="ECO:0000313" key="4">
    <source>
        <dbReference type="Proteomes" id="UP000663193"/>
    </source>
</evidence>
<dbReference type="PANTHER" id="PTHR48081:SF31">
    <property type="entry name" value="STERYL ACETYL HYDROLASE MUG81-RELATED"/>
    <property type="match status" value="1"/>
</dbReference>
<dbReference type="AlphaFoldDB" id="A0A7U2EP37"/>
<proteinExistence type="predicted"/>
<sequence>MSQSRSSGFFDVAPLLSRMVLSAIVHALTYPFRSVRCTALTNDVLNAVTRCALEHITIPQSRYLLPSTTAAYVALCKKRAVAPNTINVDILHAGSVEAHWIGASDADTVILYFHGGGYTQPMNEGIPRYLLRLLSDLNSQTTRCRSIAVLVVAYTLAPEATYPTQLKEASAVLSHLITNTGRNPSDIFLSGDSAGGNLGLALISHLLHPHPEVTAVRLEQPLAGMLLYSPWAGFSTDYSSFDNIALDLMSPLALRKWSAMFLGKANKNDPESDPGSVSGDAYTEACKNDASWWNDMHRIVSDVFVSYGGYELLADSIKELEIQMKRGWAQGGGDPSRVVFLKGAKEAHVAQISDIMIHGAKSSSQVAIENWYKARLQL</sequence>
<dbReference type="EMBL" id="CP069023">
    <property type="protein sequence ID" value="QRC90398.1"/>
    <property type="molecule type" value="Genomic_DNA"/>
</dbReference>
<dbReference type="VEuPathDB" id="FungiDB:JI435_098050"/>
<dbReference type="InterPro" id="IPR050300">
    <property type="entry name" value="GDXG_lipolytic_enzyme"/>
</dbReference>
<dbReference type="PANTHER" id="PTHR48081">
    <property type="entry name" value="AB HYDROLASE SUPERFAMILY PROTEIN C4A8.06C"/>
    <property type="match status" value="1"/>
</dbReference>
<organism evidence="3 4">
    <name type="scientific">Phaeosphaeria nodorum (strain SN15 / ATCC MYA-4574 / FGSC 10173)</name>
    <name type="common">Glume blotch fungus</name>
    <name type="synonym">Parastagonospora nodorum</name>
    <dbReference type="NCBI Taxonomy" id="321614"/>
    <lineage>
        <taxon>Eukaryota</taxon>
        <taxon>Fungi</taxon>
        <taxon>Dikarya</taxon>
        <taxon>Ascomycota</taxon>
        <taxon>Pezizomycotina</taxon>
        <taxon>Dothideomycetes</taxon>
        <taxon>Pleosporomycetidae</taxon>
        <taxon>Pleosporales</taxon>
        <taxon>Pleosporineae</taxon>
        <taxon>Phaeosphaeriaceae</taxon>
        <taxon>Parastagonospora</taxon>
    </lineage>
</organism>
<evidence type="ECO:0000259" key="2">
    <source>
        <dbReference type="Pfam" id="PF07859"/>
    </source>
</evidence>
<dbReference type="Proteomes" id="UP000663193">
    <property type="component" value="Chromosome 1"/>
</dbReference>
<accession>A0A7U2EP37</accession>
<dbReference type="InterPro" id="IPR013094">
    <property type="entry name" value="AB_hydrolase_3"/>
</dbReference>
<keyword evidence="1" id="KW-0378">Hydrolase</keyword>
<dbReference type="OMA" id="DGALGHW"/>
<dbReference type="Pfam" id="PF07859">
    <property type="entry name" value="Abhydrolase_3"/>
    <property type="match status" value="1"/>
</dbReference>
<keyword evidence="4" id="KW-1185">Reference proteome</keyword>
<dbReference type="InterPro" id="IPR029058">
    <property type="entry name" value="AB_hydrolase_fold"/>
</dbReference>
<dbReference type="SUPFAM" id="SSF53474">
    <property type="entry name" value="alpha/beta-Hydrolases"/>
    <property type="match status" value="1"/>
</dbReference>
<dbReference type="Gene3D" id="3.40.50.1820">
    <property type="entry name" value="alpha/beta hydrolase"/>
    <property type="match status" value="1"/>
</dbReference>
<evidence type="ECO:0000313" key="3">
    <source>
        <dbReference type="EMBL" id="QRC90398.1"/>
    </source>
</evidence>
<name>A0A7U2EP37_PHANO</name>
<dbReference type="OrthoDB" id="2152029at2759"/>
<reference evidence="4" key="1">
    <citation type="journal article" date="2021" name="BMC Genomics">
        <title>Chromosome-level genome assembly and manually-curated proteome of model necrotroph Parastagonospora nodorum Sn15 reveals a genome-wide trove of candidate effector homologs, and redundancy of virulence-related functions within an accessory chromosome.</title>
        <authorList>
            <person name="Bertazzoni S."/>
            <person name="Jones D.A.B."/>
            <person name="Phan H.T."/>
            <person name="Tan K.-C."/>
            <person name="Hane J.K."/>
        </authorList>
    </citation>
    <scope>NUCLEOTIDE SEQUENCE [LARGE SCALE GENOMIC DNA]</scope>
    <source>
        <strain evidence="4">SN15 / ATCC MYA-4574 / FGSC 10173)</strain>
    </source>
</reference>
<evidence type="ECO:0000256" key="1">
    <source>
        <dbReference type="ARBA" id="ARBA00022801"/>
    </source>
</evidence>